<accession>A0AA40KVN4</accession>
<gene>
    <name evidence="2" type="ORF">K0M31_007378</name>
</gene>
<dbReference type="AlphaFoldDB" id="A0AA40KVN4"/>
<reference evidence="2" key="1">
    <citation type="submission" date="2021-10" db="EMBL/GenBank/DDBJ databases">
        <title>Melipona bicolor Genome sequencing and assembly.</title>
        <authorList>
            <person name="Araujo N.S."/>
            <person name="Arias M.C."/>
        </authorList>
    </citation>
    <scope>NUCLEOTIDE SEQUENCE</scope>
    <source>
        <strain evidence="2">USP_2M_L1-L4_2017</strain>
        <tissue evidence="2">Whole body</tissue>
    </source>
</reference>
<feature type="region of interest" description="Disordered" evidence="1">
    <location>
        <begin position="78"/>
        <end position="103"/>
    </location>
</feature>
<evidence type="ECO:0000313" key="2">
    <source>
        <dbReference type="EMBL" id="KAK1134596.1"/>
    </source>
</evidence>
<evidence type="ECO:0000313" key="3">
    <source>
        <dbReference type="Proteomes" id="UP001177670"/>
    </source>
</evidence>
<organism evidence="2 3">
    <name type="scientific">Melipona bicolor</name>
    <dbReference type="NCBI Taxonomy" id="60889"/>
    <lineage>
        <taxon>Eukaryota</taxon>
        <taxon>Metazoa</taxon>
        <taxon>Ecdysozoa</taxon>
        <taxon>Arthropoda</taxon>
        <taxon>Hexapoda</taxon>
        <taxon>Insecta</taxon>
        <taxon>Pterygota</taxon>
        <taxon>Neoptera</taxon>
        <taxon>Endopterygota</taxon>
        <taxon>Hymenoptera</taxon>
        <taxon>Apocrita</taxon>
        <taxon>Aculeata</taxon>
        <taxon>Apoidea</taxon>
        <taxon>Anthophila</taxon>
        <taxon>Apidae</taxon>
        <taxon>Melipona</taxon>
    </lineage>
</organism>
<comment type="caution">
    <text evidence="2">The sequence shown here is derived from an EMBL/GenBank/DDBJ whole genome shotgun (WGS) entry which is preliminary data.</text>
</comment>
<proteinExistence type="predicted"/>
<protein>
    <submittedName>
        <fullName evidence="2">Uncharacterized protein</fullName>
    </submittedName>
</protein>
<keyword evidence="3" id="KW-1185">Reference proteome</keyword>
<sequence length="103" mass="11812">SLSGKVHWLGSLYLPRSQYCRPEVYRWRLIVKLVARLGNLSGVKLNSSAAKRASDYVTVGNQTKKKRSNKIGRKEWRNGFFDPAQTGNDRMEKNRGTDLDLTR</sequence>
<feature type="non-terminal residue" evidence="2">
    <location>
        <position position="1"/>
    </location>
</feature>
<dbReference type="EMBL" id="JAHYIQ010000002">
    <property type="protein sequence ID" value="KAK1134596.1"/>
    <property type="molecule type" value="Genomic_DNA"/>
</dbReference>
<evidence type="ECO:0000256" key="1">
    <source>
        <dbReference type="SAM" id="MobiDB-lite"/>
    </source>
</evidence>
<dbReference type="Proteomes" id="UP001177670">
    <property type="component" value="Unassembled WGS sequence"/>
</dbReference>
<name>A0AA40KVN4_9HYME</name>
<feature type="compositionally biased region" description="Basic and acidic residues" evidence="1">
    <location>
        <begin position="89"/>
        <end position="103"/>
    </location>
</feature>